<name>A0A109BJX6_HYPSL</name>
<evidence type="ECO:0000256" key="2">
    <source>
        <dbReference type="ARBA" id="ARBA00012282"/>
    </source>
</evidence>
<evidence type="ECO:0000256" key="7">
    <source>
        <dbReference type="ARBA" id="ARBA00022989"/>
    </source>
</evidence>
<keyword evidence="4" id="KW-0973">c-di-GMP</keyword>
<dbReference type="EC" id="3.1.4.52" evidence="2"/>
<keyword evidence="7" id="KW-1133">Transmembrane helix</keyword>
<gene>
    <name evidence="11" type="ORF">APY04_1345</name>
</gene>
<keyword evidence="8" id="KW-0472">Membrane</keyword>
<accession>A0A109BJX6</accession>
<dbReference type="STRING" id="121290.APY04_1345"/>
<dbReference type="Proteomes" id="UP000059074">
    <property type="component" value="Unassembled WGS sequence"/>
</dbReference>
<dbReference type="InterPro" id="IPR001633">
    <property type="entry name" value="EAL_dom"/>
</dbReference>
<proteinExistence type="predicted"/>
<evidence type="ECO:0000256" key="6">
    <source>
        <dbReference type="ARBA" id="ARBA00022801"/>
    </source>
</evidence>
<keyword evidence="12" id="KW-1185">Reference proteome</keyword>
<feature type="domain" description="EAL" evidence="10">
    <location>
        <begin position="246"/>
        <end position="496"/>
    </location>
</feature>
<evidence type="ECO:0000256" key="8">
    <source>
        <dbReference type="ARBA" id="ARBA00023136"/>
    </source>
</evidence>
<reference evidence="11 12" key="1">
    <citation type="submission" date="2015-10" db="EMBL/GenBank/DDBJ databases">
        <title>Transcriptomic analysis of a linuron degrading triple-species bacterial consortium.</title>
        <authorList>
            <person name="Albers P."/>
        </authorList>
    </citation>
    <scope>NUCLEOTIDE SEQUENCE [LARGE SCALE GENOMIC DNA]</scope>
    <source>
        <strain evidence="11 12">WDL6</strain>
    </source>
</reference>
<dbReference type="PANTHER" id="PTHR33121:SF70">
    <property type="entry name" value="SIGNALING PROTEIN YKOW"/>
    <property type="match status" value="1"/>
</dbReference>
<evidence type="ECO:0000256" key="4">
    <source>
        <dbReference type="ARBA" id="ARBA00022636"/>
    </source>
</evidence>
<keyword evidence="5" id="KW-0812">Transmembrane</keyword>
<dbReference type="EMBL" id="LMTR01000043">
    <property type="protein sequence ID" value="KWT69845.1"/>
    <property type="molecule type" value="Genomic_DNA"/>
</dbReference>
<dbReference type="InterPro" id="IPR050706">
    <property type="entry name" value="Cyclic-di-GMP_PDE-like"/>
</dbReference>
<comment type="catalytic activity">
    <reaction evidence="9">
        <text>3',3'-c-di-GMP + H2O = 5'-phosphoguanylyl(3'-&gt;5')guanosine + H(+)</text>
        <dbReference type="Rhea" id="RHEA:24902"/>
        <dbReference type="ChEBI" id="CHEBI:15377"/>
        <dbReference type="ChEBI" id="CHEBI:15378"/>
        <dbReference type="ChEBI" id="CHEBI:58754"/>
        <dbReference type="ChEBI" id="CHEBI:58805"/>
        <dbReference type="EC" id="3.1.4.52"/>
    </reaction>
</comment>
<dbReference type="Pfam" id="PF00563">
    <property type="entry name" value="EAL"/>
    <property type="match status" value="1"/>
</dbReference>
<organism evidence="11 12">
    <name type="scientific">Hyphomicrobium sulfonivorans</name>
    <dbReference type="NCBI Taxonomy" id="121290"/>
    <lineage>
        <taxon>Bacteria</taxon>
        <taxon>Pseudomonadati</taxon>
        <taxon>Pseudomonadota</taxon>
        <taxon>Alphaproteobacteria</taxon>
        <taxon>Hyphomicrobiales</taxon>
        <taxon>Hyphomicrobiaceae</taxon>
        <taxon>Hyphomicrobium</taxon>
    </lineage>
</organism>
<keyword evidence="3" id="KW-1003">Cell membrane</keyword>
<dbReference type="PATRIC" id="fig|121290.4.peg.2228"/>
<dbReference type="Gene3D" id="3.20.20.450">
    <property type="entry name" value="EAL domain"/>
    <property type="match status" value="1"/>
</dbReference>
<dbReference type="PROSITE" id="PS50883">
    <property type="entry name" value="EAL"/>
    <property type="match status" value="1"/>
</dbReference>
<dbReference type="SMART" id="SM00052">
    <property type="entry name" value="EAL"/>
    <property type="match status" value="1"/>
</dbReference>
<protein>
    <recommendedName>
        <fullName evidence="2">cyclic-guanylate-specific phosphodiesterase</fullName>
        <ecNumber evidence="2">3.1.4.52</ecNumber>
    </recommendedName>
</protein>
<dbReference type="SUPFAM" id="SSF141868">
    <property type="entry name" value="EAL domain-like"/>
    <property type="match status" value="1"/>
</dbReference>
<dbReference type="InterPro" id="IPR035919">
    <property type="entry name" value="EAL_sf"/>
</dbReference>
<dbReference type="InterPro" id="IPR024744">
    <property type="entry name" value="CSS-motif_dom"/>
</dbReference>
<comment type="subcellular location">
    <subcellularLocation>
        <location evidence="1">Cell membrane</location>
        <topology evidence="1">Multi-pass membrane protein</topology>
    </subcellularLocation>
</comment>
<evidence type="ECO:0000256" key="3">
    <source>
        <dbReference type="ARBA" id="ARBA00022475"/>
    </source>
</evidence>
<comment type="caution">
    <text evidence="11">The sequence shown here is derived from an EMBL/GenBank/DDBJ whole genome shotgun (WGS) entry which is preliminary data.</text>
</comment>
<evidence type="ECO:0000259" key="10">
    <source>
        <dbReference type="PROSITE" id="PS50883"/>
    </source>
</evidence>
<dbReference type="GO" id="GO:0005886">
    <property type="term" value="C:plasma membrane"/>
    <property type="evidence" value="ECO:0007669"/>
    <property type="project" value="UniProtKB-SubCell"/>
</dbReference>
<evidence type="ECO:0000256" key="9">
    <source>
        <dbReference type="ARBA" id="ARBA00034290"/>
    </source>
</evidence>
<dbReference type="AlphaFoldDB" id="A0A109BJX6"/>
<dbReference type="Pfam" id="PF12792">
    <property type="entry name" value="CSS-motif"/>
    <property type="match status" value="1"/>
</dbReference>
<evidence type="ECO:0000313" key="12">
    <source>
        <dbReference type="Proteomes" id="UP000059074"/>
    </source>
</evidence>
<dbReference type="PANTHER" id="PTHR33121">
    <property type="entry name" value="CYCLIC DI-GMP PHOSPHODIESTERASE PDEF"/>
    <property type="match status" value="1"/>
</dbReference>
<keyword evidence="6" id="KW-0378">Hydrolase</keyword>
<dbReference type="GO" id="GO:0071111">
    <property type="term" value="F:cyclic-guanylate-specific phosphodiesterase activity"/>
    <property type="evidence" value="ECO:0007669"/>
    <property type="project" value="UniProtKB-EC"/>
</dbReference>
<evidence type="ECO:0000313" key="11">
    <source>
        <dbReference type="EMBL" id="KWT69845.1"/>
    </source>
</evidence>
<dbReference type="CDD" id="cd01948">
    <property type="entry name" value="EAL"/>
    <property type="match status" value="1"/>
</dbReference>
<sequence>MLLVGYGFILWQVSSLMHQRQQEELQRTSAVHQNAIRTLRLLNDNVTGIPCSQQFRMQMLRVAFLPDGLNEFLYAPDGRVLCSTSQIAFNPPISLGQTDVVIPGPNHISWRIQRNLEPIGLSGAIGSIAQLGNYAVAIPPYAKKAQDLPWLKSELVAVSADKNWHLNGKRGLYAGFKDPQPQTWNARLSTLSSVSCDEYNLHCVASKADLFGWANSAITILASTVVLTALFAWILANNILSWLRNYWSFEARFLRCLNAETIAALYQPIIDLKSDKITAIEVLARWKDVDDTLVSPAKFIDIVAKSGRTAEFTQLIADRAFDELMREPLSDDVLEINFNVFACDFDCQRILKIFSKFLEHSDRFCLAIELIEFHEIDFDKAQATIEALSAHGVRTYIDDFGTGYSSIERVARLAVDGVKLDRSFAMSPPDSIMGRMLVQVIEMVKLSDRSIIVEGVETQARLELLRSTGMVEFVQGYGISPPVNIAAMRKLLADDNPIWKRKARAA</sequence>
<evidence type="ECO:0000256" key="1">
    <source>
        <dbReference type="ARBA" id="ARBA00004651"/>
    </source>
</evidence>
<evidence type="ECO:0000256" key="5">
    <source>
        <dbReference type="ARBA" id="ARBA00022692"/>
    </source>
</evidence>